<evidence type="ECO:0000259" key="4">
    <source>
        <dbReference type="SMART" id="SM00848"/>
    </source>
</evidence>
<feature type="domain" description="Cathepsin propeptide inhibitor" evidence="4">
    <location>
        <begin position="30"/>
        <end position="88"/>
    </location>
</feature>
<reference evidence="5" key="1">
    <citation type="submission" date="2025-05" db="UniProtKB">
        <authorList>
            <consortium name="RefSeq"/>
        </authorList>
    </citation>
    <scope>NUCLEOTIDE SEQUENCE [LARGE SCALE GENOMIC DNA]</scope>
    <source>
        <strain evidence="5">14028-0561.14</strain>
    </source>
</reference>
<dbReference type="InterPro" id="IPR038765">
    <property type="entry name" value="Papain-like_cys_pep_sf"/>
</dbReference>
<dbReference type="SMART" id="SM00645">
    <property type="entry name" value="Pept_C1"/>
    <property type="match status" value="1"/>
</dbReference>
<evidence type="ECO:0000313" key="6">
    <source>
        <dbReference type="RefSeq" id="XP_041631802.1"/>
    </source>
</evidence>
<dbReference type="RefSeq" id="XP_041631802.1">
    <property type="nucleotide sequence ID" value="XM_041775868.2"/>
</dbReference>
<evidence type="ECO:0000259" key="3">
    <source>
        <dbReference type="SMART" id="SM00645"/>
    </source>
</evidence>
<dbReference type="InterPro" id="IPR039417">
    <property type="entry name" value="Peptidase_C1A_papain-like"/>
</dbReference>
<organism evidence="5 6">
    <name type="scientific">Drosophila kikkawai</name>
    <name type="common">Fruit fly</name>
    <dbReference type="NCBI Taxonomy" id="30033"/>
    <lineage>
        <taxon>Eukaryota</taxon>
        <taxon>Metazoa</taxon>
        <taxon>Ecdysozoa</taxon>
        <taxon>Arthropoda</taxon>
        <taxon>Hexapoda</taxon>
        <taxon>Insecta</taxon>
        <taxon>Pterygota</taxon>
        <taxon>Neoptera</taxon>
        <taxon>Endopterygota</taxon>
        <taxon>Diptera</taxon>
        <taxon>Brachycera</taxon>
        <taxon>Muscomorpha</taxon>
        <taxon>Ephydroidea</taxon>
        <taxon>Drosophilidae</taxon>
        <taxon>Drosophila</taxon>
        <taxon>Sophophora</taxon>
    </lineage>
</organism>
<dbReference type="InterPro" id="IPR013201">
    <property type="entry name" value="Prot_inhib_I29"/>
</dbReference>
<gene>
    <name evidence="6" type="primary">LOC108082660</name>
</gene>
<feature type="chain" id="PRO_5046529184" evidence="2">
    <location>
        <begin position="24"/>
        <end position="337"/>
    </location>
</feature>
<name>A0ABM3C6B3_DROKI</name>
<keyword evidence="5" id="KW-1185">Reference proteome</keyword>
<sequence length="337" mass="38535">MGSVRLLILYLLPLLMFLELGMSTSNDDGWTQFKIKYKKRYNTEEDNCHRKIYNTKLRAIRAHNRLYLQGKVSYWMRLNEFSDSDHNLLFSYRRMVPPPLERSTIGVVKPPNYKTYNQIRGGRDWRKFGIISPVGTQGHECLSCWAFSTTGVLEAHLARRTRRLVPLSPKHLMDCVPKPNEGCRGGWVSVAFNYTRTHGIATLSSYPYEPKAERCRQDLAYNGGFLRGHVTLNKRCERELAEVVYNVGPVAVSIHSLHQDFEEYGGGVLRIPDCPSDKIDLTHSVLVVGFDTDPTWGDYWLIKNSYGKSWGESGYFRLARNAGNMCGVASLPQYPIV</sequence>
<dbReference type="Gene3D" id="3.90.70.10">
    <property type="entry name" value="Cysteine proteinases"/>
    <property type="match status" value="1"/>
</dbReference>
<dbReference type="Pfam" id="PF00112">
    <property type="entry name" value="Peptidase_C1"/>
    <property type="match status" value="1"/>
</dbReference>
<dbReference type="PROSITE" id="PS00639">
    <property type="entry name" value="THIOL_PROTEASE_HIS"/>
    <property type="match status" value="1"/>
</dbReference>
<dbReference type="Proteomes" id="UP001652661">
    <property type="component" value="Chromosome 2L"/>
</dbReference>
<dbReference type="InterPro" id="IPR013128">
    <property type="entry name" value="Peptidase_C1A"/>
</dbReference>
<accession>A0ABM3C6B3</accession>
<evidence type="ECO:0000313" key="5">
    <source>
        <dbReference type="Proteomes" id="UP001652661"/>
    </source>
</evidence>
<proteinExistence type="inferred from homology"/>
<dbReference type="InterPro" id="IPR025660">
    <property type="entry name" value="Pept_his_AS"/>
</dbReference>
<dbReference type="GeneID" id="108082660"/>
<dbReference type="Pfam" id="PF08246">
    <property type="entry name" value="Inhibitor_I29"/>
    <property type="match status" value="1"/>
</dbReference>
<evidence type="ECO:0000256" key="2">
    <source>
        <dbReference type="SAM" id="SignalP"/>
    </source>
</evidence>
<evidence type="ECO:0000256" key="1">
    <source>
        <dbReference type="ARBA" id="ARBA00008455"/>
    </source>
</evidence>
<dbReference type="PANTHER" id="PTHR12411">
    <property type="entry name" value="CYSTEINE PROTEASE FAMILY C1-RELATED"/>
    <property type="match status" value="1"/>
</dbReference>
<dbReference type="InterPro" id="IPR000668">
    <property type="entry name" value="Peptidase_C1A_C"/>
</dbReference>
<reference evidence="6" key="2">
    <citation type="submission" date="2025-08" db="UniProtKB">
        <authorList>
            <consortium name="RefSeq"/>
        </authorList>
    </citation>
    <scope>IDENTIFICATION</scope>
    <source>
        <strain evidence="6">14028-0561.14</strain>
        <tissue evidence="6">Whole fly</tissue>
    </source>
</reference>
<protein>
    <submittedName>
        <fullName evidence="6">Crustapain-like</fullName>
    </submittedName>
</protein>
<dbReference type="Gene3D" id="2.40.50.170">
    <property type="entry name" value="Cysteine proteinases. Chain C"/>
    <property type="match status" value="1"/>
</dbReference>
<comment type="similarity">
    <text evidence="1">Belongs to the peptidase C1 family.</text>
</comment>
<dbReference type="PRINTS" id="PR00705">
    <property type="entry name" value="PAPAIN"/>
</dbReference>
<feature type="signal peptide" evidence="2">
    <location>
        <begin position="1"/>
        <end position="23"/>
    </location>
</feature>
<dbReference type="CDD" id="cd02248">
    <property type="entry name" value="Peptidase_C1A"/>
    <property type="match status" value="1"/>
</dbReference>
<keyword evidence="2" id="KW-0732">Signal</keyword>
<dbReference type="SMART" id="SM00848">
    <property type="entry name" value="Inhibitor_I29"/>
    <property type="match status" value="1"/>
</dbReference>
<feature type="domain" description="Peptidase C1A papain C-terminal" evidence="3">
    <location>
        <begin position="119"/>
        <end position="336"/>
    </location>
</feature>
<dbReference type="Gene3D" id="1.10.287.2250">
    <property type="match status" value="1"/>
</dbReference>
<dbReference type="SUPFAM" id="SSF54001">
    <property type="entry name" value="Cysteine proteinases"/>
    <property type="match status" value="1"/>
</dbReference>